<reference evidence="1 2" key="1">
    <citation type="submission" date="2014-11" db="EMBL/GenBank/DDBJ databases">
        <title>Genetic blueprint of the zoonotic pathogen Toxocara canis.</title>
        <authorList>
            <person name="Zhu X.-Q."/>
            <person name="Korhonen P.K."/>
            <person name="Cai H."/>
            <person name="Young N.D."/>
            <person name="Nejsum P."/>
            <person name="von Samson-Himmelstjerna G."/>
            <person name="Boag P.R."/>
            <person name="Tan P."/>
            <person name="Li Q."/>
            <person name="Min J."/>
            <person name="Yang Y."/>
            <person name="Wang X."/>
            <person name="Fang X."/>
            <person name="Hall R.S."/>
            <person name="Hofmann A."/>
            <person name="Sternberg P.W."/>
            <person name="Jex A.R."/>
            <person name="Gasser R.B."/>
        </authorList>
    </citation>
    <scope>NUCLEOTIDE SEQUENCE [LARGE SCALE GENOMIC DNA]</scope>
    <source>
        <strain evidence="1">PN_DK_2014</strain>
    </source>
</reference>
<keyword evidence="2" id="KW-1185">Reference proteome</keyword>
<name>A0A0B2V126_TOXCA</name>
<organism evidence="1 2">
    <name type="scientific">Toxocara canis</name>
    <name type="common">Canine roundworm</name>
    <dbReference type="NCBI Taxonomy" id="6265"/>
    <lineage>
        <taxon>Eukaryota</taxon>
        <taxon>Metazoa</taxon>
        <taxon>Ecdysozoa</taxon>
        <taxon>Nematoda</taxon>
        <taxon>Chromadorea</taxon>
        <taxon>Rhabditida</taxon>
        <taxon>Spirurina</taxon>
        <taxon>Ascaridomorpha</taxon>
        <taxon>Ascaridoidea</taxon>
        <taxon>Toxocaridae</taxon>
        <taxon>Toxocara</taxon>
    </lineage>
</organism>
<evidence type="ECO:0000313" key="2">
    <source>
        <dbReference type="Proteomes" id="UP000031036"/>
    </source>
</evidence>
<dbReference type="Proteomes" id="UP000031036">
    <property type="component" value="Unassembled WGS sequence"/>
</dbReference>
<protein>
    <submittedName>
        <fullName evidence="1">Uncharacterized protein</fullName>
    </submittedName>
</protein>
<accession>A0A0B2V126</accession>
<gene>
    <name evidence="1" type="ORF">Tcan_06125</name>
</gene>
<proteinExistence type="predicted"/>
<comment type="caution">
    <text evidence="1">The sequence shown here is derived from an EMBL/GenBank/DDBJ whole genome shotgun (WGS) entry which is preliminary data.</text>
</comment>
<evidence type="ECO:0000313" key="1">
    <source>
        <dbReference type="EMBL" id="KHN77096.1"/>
    </source>
</evidence>
<sequence>MEKPEVANEDETVTAAKYPTNMTVRILAACYWCHYPGDFTGGHIANFFWSYELYRRFADDNSTKDDQNCFDVHNAPKLLQTRNVGKYLNKFVASEHACLPYYDFEGIPRVAVYDLKRLPLYEVLYPLTVPLNPPPFKN</sequence>
<dbReference type="AlphaFoldDB" id="A0A0B2V126"/>
<dbReference type="EMBL" id="JPKZ01002384">
    <property type="protein sequence ID" value="KHN77096.1"/>
    <property type="molecule type" value="Genomic_DNA"/>
</dbReference>